<organism evidence="1 2">
    <name type="scientific">Stenotrophomonas oahuensis</name>
    <dbReference type="NCBI Taxonomy" id="3003271"/>
    <lineage>
        <taxon>Bacteria</taxon>
        <taxon>Pseudomonadati</taxon>
        <taxon>Pseudomonadota</taxon>
        <taxon>Gammaproteobacteria</taxon>
        <taxon>Lysobacterales</taxon>
        <taxon>Lysobacteraceae</taxon>
        <taxon>Stenotrophomonas</taxon>
    </lineage>
</organism>
<dbReference type="RefSeq" id="WP_311191641.1">
    <property type="nucleotide sequence ID" value="NZ_CP115541.1"/>
</dbReference>
<dbReference type="Proteomes" id="UP001302072">
    <property type="component" value="Chromosome"/>
</dbReference>
<sequence length="69" mass="7853">MSASGLTFNKVKERSRVYTFAGGQTIRVDNVVSICIRPTNHRLETRDGRKFIIPGKFLAIEIDADRWSL</sequence>
<accession>A0ABY9YNH1</accession>
<keyword evidence="2" id="KW-1185">Reference proteome</keyword>
<dbReference type="EMBL" id="CP115541">
    <property type="protein sequence ID" value="WNH52442.1"/>
    <property type="molecule type" value="Genomic_DNA"/>
</dbReference>
<evidence type="ECO:0000313" key="2">
    <source>
        <dbReference type="Proteomes" id="UP001302072"/>
    </source>
</evidence>
<name>A0ABY9YNH1_9GAMM</name>
<evidence type="ECO:0000313" key="1">
    <source>
        <dbReference type="EMBL" id="WNH52442.1"/>
    </source>
</evidence>
<proteinExistence type="predicted"/>
<gene>
    <name evidence="1" type="ORF">PDM29_19320</name>
</gene>
<protein>
    <submittedName>
        <fullName evidence="1">Uncharacterized protein</fullName>
    </submittedName>
</protein>
<reference evidence="1 2" key="1">
    <citation type="submission" date="2022-12" db="EMBL/GenBank/DDBJ databases">
        <title>Two new species, Stenotrophomonas aracearum and Stenotrophomonas oahuensis, isolated from Anthurium (Araceae family) in Hawaii.</title>
        <authorList>
            <person name="Chunag S.C."/>
            <person name="Dobhal S."/>
            <person name="Alvarez A."/>
            <person name="Arif M."/>
        </authorList>
    </citation>
    <scope>NUCLEOTIDE SEQUENCE [LARGE SCALE GENOMIC DNA]</scope>
    <source>
        <strain evidence="1 2">A5586</strain>
    </source>
</reference>